<evidence type="ECO:0000256" key="4">
    <source>
        <dbReference type="ARBA" id="ARBA00023134"/>
    </source>
</evidence>
<dbReference type="Pfam" id="PF06421">
    <property type="entry name" value="LepA_C"/>
    <property type="match status" value="1"/>
</dbReference>
<dbReference type="STRING" id="5888.A0CSQ7"/>
<dbReference type="FunFam" id="3.30.70.870:FF:000004">
    <property type="entry name" value="Translation factor GUF1, mitochondrial"/>
    <property type="match status" value="1"/>
</dbReference>
<keyword evidence="2" id="KW-0547">Nucleotide-binding</keyword>
<dbReference type="OrthoDB" id="1074at2759"/>
<dbReference type="Pfam" id="PF00679">
    <property type="entry name" value="EFG_C"/>
    <property type="match status" value="1"/>
</dbReference>
<dbReference type="InParanoid" id="A0CSQ7"/>
<dbReference type="InterPro" id="IPR009000">
    <property type="entry name" value="Transl_B-barrel_sf"/>
</dbReference>
<dbReference type="GeneID" id="5027006"/>
<dbReference type="Gene3D" id="3.30.70.240">
    <property type="match status" value="1"/>
</dbReference>
<dbReference type="GO" id="GO:0005739">
    <property type="term" value="C:mitochondrion"/>
    <property type="evidence" value="ECO:0000318"/>
    <property type="project" value="GO_Central"/>
</dbReference>
<evidence type="ECO:0000256" key="1">
    <source>
        <dbReference type="ARBA" id="ARBA00005454"/>
    </source>
</evidence>
<comment type="similarity">
    <text evidence="1">Belongs to the TRAFAC class translation factor GTPase superfamily. Classic translation factor GTPase family. LepA subfamily.</text>
</comment>
<dbReference type="eggNOG" id="KOG0462">
    <property type="taxonomic scope" value="Eukaryota"/>
</dbReference>
<sequence>MNPNEIFKVSAKQGTGVTELLNNIVTLIPPPQDHKELKCFLIDSWYVRDKGVVLLILMKGGYLKKGDQILSCAFKKKYDVFEVGLQSPENVPQERLEPGQVGYVMTNVKAANEARLGDTFRHPLSKTLPEAGFEEVKPLVYCGIYPEDPDDYAELNKSIFKLALTDPAVIIQKESSATLGNEYLCGFLGVLHMDVFRERLENEYNLSVILISTSVPYKAILRDGKEVMVENAILAPDAAVIKHYEQPMAIATIMCPEEYSATIFQLCDARNGRIVDQEKYDKQDRYTFKFPLNEIIQDLFDKIKSATKGYGKHCQIVNAFMYDPVDALSFMVPEERAHQLGKKICQRLKDNIPQHLFVVSIQAKVGGKVIAAEKIGSTGKNVTANVMEGITPER</sequence>
<dbReference type="InterPro" id="IPR035647">
    <property type="entry name" value="EFG_III/V"/>
</dbReference>
<dbReference type="GO" id="GO:0045727">
    <property type="term" value="P:positive regulation of translation"/>
    <property type="evidence" value="ECO:0000318"/>
    <property type="project" value="GO_Central"/>
</dbReference>
<dbReference type="SUPFAM" id="SSF54980">
    <property type="entry name" value="EF-G C-terminal domain-like"/>
    <property type="match status" value="2"/>
</dbReference>
<dbReference type="GO" id="GO:0016787">
    <property type="term" value="F:hydrolase activity"/>
    <property type="evidence" value="ECO:0007669"/>
    <property type="project" value="UniProtKB-KW"/>
</dbReference>
<dbReference type="GO" id="GO:0005525">
    <property type="term" value="F:GTP binding"/>
    <property type="evidence" value="ECO:0007669"/>
    <property type="project" value="UniProtKB-KW"/>
</dbReference>
<dbReference type="Gene3D" id="3.30.70.2570">
    <property type="entry name" value="Elongation factor 4, C-terminal domain"/>
    <property type="match status" value="1"/>
</dbReference>
<keyword evidence="3" id="KW-0378">Hydrolase</keyword>
<protein>
    <submittedName>
        <fullName evidence="7">Uncharacterized protein</fullName>
    </submittedName>
</protein>
<evidence type="ECO:0000259" key="5">
    <source>
        <dbReference type="Pfam" id="PF00679"/>
    </source>
</evidence>
<dbReference type="KEGG" id="ptm:GSPATT00010096001"/>
<dbReference type="FunCoup" id="A0CSQ7">
    <property type="interactions" value="411"/>
</dbReference>
<dbReference type="SUPFAM" id="SSF50447">
    <property type="entry name" value="Translation proteins"/>
    <property type="match status" value="1"/>
</dbReference>
<keyword evidence="4" id="KW-0342">GTP-binding</keyword>
<dbReference type="AlphaFoldDB" id="A0CSQ7"/>
<evidence type="ECO:0000313" key="7">
    <source>
        <dbReference type="EMBL" id="CAK73824.1"/>
    </source>
</evidence>
<keyword evidence="8" id="KW-1185">Reference proteome</keyword>
<dbReference type="RefSeq" id="XP_001441221.1">
    <property type="nucleotide sequence ID" value="XM_001441184.2"/>
</dbReference>
<feature type="domain" description="Elongation factor EFG" evidence="5">
    <location>
        <begin position="247"/>
        <end position="312"/>
    </location>
</feature>
<evidence type="ECO:0000313" key="8">
    <source>
        <dbReference type="Proteomes" id="UP000000600"/>
    </source>
</evidence>
<dbReference type="InterPro" id="IPR006297">
    <property type="entry name" value="EF-4"/>
</dbReference>
<dbReference type="Gene3D" id="2.40.30.10">
    <property type="entry name" value="Translation factors"/>
    <property type="match status" value="1"/>
</dbReference>
<dbReference type="Gene3D" id="3.30.70.870">
    <property type="entry name" value="Elongation Factor G (Translational Gtpase), domain 3"/>
    <property type="match status" value="1"/>
</dbReference>
<organism evidence="7 8">
    <name type="scientific">Paramecium tetraurelia</name>
    <dbReference type="NCBI Taxonomy" id="5888"/>
    <lineage>
        <taxon>Eukaryota</taxon>
        <taxon>Sar</taxon>
        <taxon>Alveolata</taxon>
        <taxon>Ciliophora</taxon>
        <taxon>Intramacronucleata</taxon>
        <taxon>Oligohymenophorea</taxon>
        <taxon>Peniculida</taxon>
        <taxon>Parameciidae</taxon>
        <taxon>Paramecium</taxon>
    </lineage>
</organism>
<dbReference type="PANTHER" id="PTHR43512">
    <property type="entry name" value="TRANSLATION FACTOR GUF1-RELATED"/>
    <property type="match status" value="1"/>
</dbReference>
<dbReference type="InterPro" id="IPR000640">
    <property type="entry name" value="EFG_V-like"/>
</dbReference>
<dbReference type="Proteomes" id="UP000000600">
    <property type="component" value="Unassembled WGS sequence"/>
</dbReference>
<name>A0CSQ7_PARTE</name>
<evidence type="ECO:0000256" key="2">
    <source>
        <dbReference type="ARBA" id="ARBA00022741"/>
    </source>
</evidence>
<feature type="domain" description="GTP-binding protein LepA C-terminal" evidence="6">
    <location>
        <begin position="323"/>
        <end position="387"/>
    </location>
</feature>
<dbReference type="HOGENOM" id="CLU_009995_1_0_1"/>
<gene>
    <name evidence="7" type="ORF">GSPATT00010096001</name>
</gene>
<proteinExistence type="inferred from homology"/>
<evidence type="ECO:0000259" key="6">
    <source>
        <dbReference type="Pfam" id="PF06421"/>
    </source>
</evidence>
<dbReference type="GO" id="GO:0097177">
    <property type="term" value="F:mitochondrial ribosome binding"/>
    <property type="evidence" value="ECO:0000318"/>
    <property type="project" value="GO_Central"/>
</dbReference>
<reference evidence="7 8" key="1">
    <citation type="journal article" date="2006" name="Nature">
        <title>Global trends of whole-genome duplications revealed by the ciliate Paramecium tetraurelia.</title>
        <authorList>
            <consortium name="Genoscope"/>
            <person name="Aury J.-M."/>
            <person name="Jaillon O."/>
            <person name="Duret L."/>
            <person name="Noel B."/>
            <person name="Jubin C."/>
            <person name="Porcel B.M."/>
            <person name="Segurens B."/>
            <person name="Daubin V."/>
            <person name="Anthouard V."/>
            <person name="Aiach N."/>
            <person name="Arnaiz O."/>
            <person name="Billaut A."/>
            <person name="Beisson J."/>
            <person name="Blanc I."/>
            <person name="Bouhouche K."/>
            <person name="Camara F."/>
            <person name="Duharcourt S."/>
            <person name="Guigo R."/>
            <person name="Gogendeau D."/>
            <person name="Katinka M."/>
            <person name="Keller A.-M."/>
            <person name="Kissmehl R."/>
            <person name="Klotz C."/>
            <person name="Koll F."/>
            <person name="Le Moue A."/>
            <person name="Lepere C."/>
            <person name="Malinsky S."/>
            <person name="Nowacki M."/>
            <person name="Nowak J.K."/>
            <person name="Plattner H."/>
            <person name="Poulain J."/>
            <person name="Ruiz F."/>
            <person name="Serrano V."/>
            <person name="Zagulski M."/>
            <person name="Dessen P."/>
            <person name="Betermier M."/>
            <person name="Weissenbach J."/>
            <person name="Scarpelli C."/>
            <person name="Schachter V."/>
            <person name="Sperling L."/>
            <person name="Meyer E."/>
            <person name="Cohen J."/>
            <person name="Wincker P."/>
        </authorList>
    </citation>
    <scope>NUCLEOTIDE SEQUENCE [LARGE SCALE GENOMIC DNA]</scope>
    <source>
        <strain evidence="7 8">Stock d4-2</strain>
    </source>
</reference>
<accession>A0CSQ7</accession>
<evidence type="ECO:0000256" key="3">
    <source>
        <dbReference type="ARBA" id="ARBA00022801"/>
    </source>
</evidence>
<dbReference type="PANTHER" id="PTHR43512:SF7">
    <property type="entry name" value="TRANSLATION FACTOR GUF1, MITOCHONDRIAL"/>
    <property type="match status" value="1"/>
</dbReference>
<dbReference type="InterPro" id="IPR038363">
    <property type="entry name" value="LepA_C_sf"/>
</dbReference>
<dbReference type="EMBL" id="CT868163">
    <property type="protein sequence ID" value="CAK73824.1"/>
    <property type="molecule type" value="Genomic_DNA"/>
</dbReference>
<dbReference type="FunFam" id="2.40.30.10:FF:000015">
    <property type="entry name" value="Translation factor GUF1, mitochondrial"/>
    <property type="match status" value="1"/>
</dbReference>
<dbReference type="InterPro" id="IPR013842">
    <property type="entry name" value="LepA_CTD"/>
</dbReference>